<evidence type="ECO:0000256" key="3">
    <source>
        <dbReference type="PROSITE-ProRule" id="PRU00023"/>
    </source>
</evidence>
<keyword evidence="1" id="KW-0677">Repeat</keyword>
<organism evidence="6 7">
    <name type="scientific">Penicillium nalgiovense</name>
    <dbReference type="NCBI Taxonomy" id="60175"/>
    <lineage>
        <taxon>Eukaryota</taxon>
        <taxon>Fungi</taxon>
        <taxon>Dikarya</taxon>
        <taxon>Ascomycota</taxon>
        <taxon>Pezizomycotina</taxon>
        <taxon>Eurotiomycetes</taxon>
        <taxon>Eurotiomycetidae</taxon>
        <taxon>Eurotiales</taxon>
        <taxon>Aspergillaceae</taxon>
        <taxon>Penicillium</taxon>
    </lineage>
</organism>
<accession>A0A1V6W1F2</accession>
<dbReference type="STRING" id="60175.A0A1V6W1F2"/>
<sequence length="606" mass="69190">MATRGLVSPILDTHQHPMQVVHGLSVENQENFQHQHQSKFAQSHDAHHPANILALPTKLLYDALDYLSTEDLVSFAFCRWDMFHALIGFLERKARPSPQGLGLLVTLFEEQWPRKWLRIIVPICARSEQPILRDLETLAELFEDNHWPKEQLRDIIIVSARRDQPTVHSCVELGFEEVACRYLRKSPHALFDTNILHMTALHISVLKRFQNIVQEIGSIAHNMREFDRVEFVNRHDDIQNTPLDYAITTSSSNIVDMLISAGARIDDTDRLGYTPLMNACHLGRDEIVHCLVDRGADIQATNNFNLSALEFIMIGESRAKKTLLQRICPHATQLQLNRALWLAINDKKEFVGILLKFGADGQYAGNFEEDGFYDAERNGNPSATTQGPVEASTPLSRRHLSPSMATGVTSRESGFLADLSPIIPSETGTDDGCIVDGFGTFRGSAIFIFLYGPDFAAKFSAKYADGHDINDRRDVSSFDVRITQLRDSDDRGRHWRYSKDNVLGICGVAFEERKSQDKVYKLRRAVWVKIKWKNIVTVDQTLLQGDCSWIPRDDFTRLCGRKDLAESKLREAWKRQEDRFINWKHRDESQASRARRIPAPFPWDLT</sequence>
<dbReference type="AlphaFoldDB" id="A0A1V6W1F2"/>
<dbReference type="PROSITE" id="PS50088">
    <property type="entry name" value="ANK_REPEAT"/>
    <property type="match status" value="2"/>
</dbReference>
<comment type="caution">
    <text evidence="6">The sequence shown here is derived from an EMBL/GenBank/DDBJ whole genome shotgun (WGS) entry which is preliminary data.</text>
</comment>
<proteinExistence type="predicted"/>
<name>A0A1V6W1F2_PENNA</name>
<dbReference type="EMBL" id="MOOB01000404">
    <property type="protein sequence ID" value="OQE56738.1"/>
    <property type="molecule type" value="Genomic_DNA"/>
</dbReference>
<dbReference type="PANTHER" id="PTHR24171">
    <property type="entry name" value="ANKYRIN REPEAT DOMAIN-CONTAINING PROTEIN 39-RELATED"/>
    <property type="match status" value="1"/>
</dbReference>
<feature type="repeat" description="ANK" evidence="3">
    <location>
        <begin position="271"/>
        <end position="303"/>
    </location>
</feature>
<reference evidence="7" key="1">
    <citation type="journal article" date="2017" name="Nat. Microbiol.">
        <title>Global analysis of biosynthetic gene clusters reveals vast potential of secondary metabolite production in Penicillium species.</title>
        <authorList>
            <person name="Nielsen J.C."/>
            <person name="Grijseels S."/>
            <person name="Prigent S."/>
            <person name="Ji B."/>
            <person name="Dainat J."/>
            <person name="Nielsen K.F."/>
            <person name="Frisvad J.C."/>
            <person name="Workman M."/>
            <person name="Nielsen J."/>
        </authorList>
    </citation>
    <scope>NUCLEOTIDE SEQUENCE [LARGE SCALE GENOMIC DNA]</scope>
    <source>
        <strain evidence="7">IBT 13039</strain>
    </source>
</reference>
<keyword evidence="2 3" id="KW-0040">ANK repeat</keyword>
<dbReference type="PROSITE" id="PS50297">
    <property type="entry name" value="ANK_REP_REGION"/>
    <property type="match status" value="2"/>
</dbReference>
<dbReference type="SUPFAM" id="SSF48403">
    <property type="entry name" value="Ankyrin repeat"/>
    <property type="match status" value="1"/>
</dbReference>
<feature type="domain" description="F-box" evidence="5">
    <location>
        <begin position="49"/>
        <end position="76"/>
    </location>
</feature>
<evidence type="ECO:0000256" key="2">
    <source>
        <dbReference type="ARBA" id="ARBA00023043"/>
    </source>
</evidence>
<dbReference type="Gene3D" id="1.25.40.20">
    <property type="entry name" value="Ankyrin repeat-containing domain"/>
    <property type="match status" value="1"/>
</dbReference>
<keyword evidence="7" id="KW-1185">Reference proteome</keyword>
<feature type="region of interest" description="Disordered" evidence="4">
    <location>
        <begin position="374"/>
        <end position="406"/>
    </location>
</feature>
<dbReference type="InterPro" id="IPR002110">
    <property type="entry name" value="Ankyrin_rpt"/>
</dbReference>
<protein>
    <recommendedName>
        <fullName evidence="5">F-box domain-containing protein</fullName>
    </recommendedName>
</protein>
<dbReference type="PROSITE" id="PS50181">
    <property type="entry name" value="FBOX"/>
    <property type="match status" value="1"/>
</dbReference>
<feature type="repeat" description="ANK" evidence="3">
    <location>
        <begin position="238"/>
        <end position="270"/>
    </location>
</feature>
<evidence type="ECO:0000259" key="5">
    <source>
        <dbReference type="PROSITE" id="PS50181"/>
    </source>
</evidence>
<evidence type="ECO:0000313" key="7">
    <source>
        <dbReference type="Proteomes" id="UP000191691"/>
    </source>
</evidence>
<dbReference type="Proteomes" id="UP000191691">
    <property type="component" value="Unassembled WGS sequence"/>
</dbReference>
<evidence type="ECO:0000313" key="6">
    <source>
        <dbReference type="EMBL" id="OQE56738.1"/>
    </source>
</evidence>
<dbReference type="Pfam" id="PF12796">
    <property type="entry name" value="Ank_2"/>
    <property type="match status" value="1"/>
</dbReference>
<evidence type="ECO:0000256" key="4">
    <source>
        <dbReference type="SAM" id="MobiDB-lite"/>
    </source>
</evidence>
<dbReference type="OMA" id="FDVRITQ"/>
<dbReference type="InterPro" id="IPR036770">
    <property type="entry name" value="Ankyrin_rpt-contain_sf"/>
</dbReference>
<evidence type="ECO:0000256" key="1">
    <source>
        <dbReference type="ARBA" id="ARBA00022737"/>
    </source>
</evidence>
<dbReference type="InterPro" id="IPR001810">
    <property type="entry name" value="F-box_dom"/>
</dbReference>
<dbReference type="SMART" id="SM00248">
    <property type="entry name" value="ANK"/>
    <property type="match status" value="3"/>
</dbReference>
<gene>
    <name evidence="6" type="ORF">PENNAL_c0404G01515</name>
</gene>